<reference evidence="8" key="1">
    <citation type="submission" date="2020-09" db="EMBL/GenBank/DDBJ databases">
        <title>Novel species of Mucilaginibacter isolated from a glacier on the Tibetan Plateau.</title>
        <authorList>
            <person name="Liu Q."/>
            <person name="Xin Y.-H."/>
        </authorList>
    </citation>
    <scope>NUCLEOTIDE SEQUENCE</scope>
    <source>
        <strain evidence="8">ZB1P21</strain>
    </source>
</reference>
<dbReference type="PROSITE" id="PS51257">
    <property type="entry name" value="PROKAR_LIPOPROTEIN"/>
    <property type="match status" value="1"/>
</dbReference>
<keyword evidence="2 4" id="KW-0697">Rotamase</keyword>
<dbReference type="RefSeq" id="WP_191162613.1">
    <property type="nucleotide sequence ID" value="NZ_JACWMX010000003.1"/>
</dbReference>
<dbReference type="InterPro" id="IPR050689">
    <property type="entry name" value="FKBP-type_PPIase"/>
</dbReference>
<dbReference type="Pfam" id="PF00254">
    <property type="entry name" value="FKBP_C"/>
    <property type="match status" value="1"/>
</dbReference>
<dbReference type="Proteomes" id="UP000619078">
    <property type="component" value="Unassembled WGS sequence"/>
</dbReference>
<keyword evidence="3 4" id="KW-0413">Isomerase</keyword>
<evidence type="ECO:0000256" key="5">
    <source>
        <dbReference type="RuleBase" id="RU003915"/>
    </source>
</evidence>
<dbReference type="EC" id="5.2.1.8" evidence="5"/>
<protein>
    <recommendedName>
        <fullName evidence="5">Peptidyl-prolyl cis-trans isomerase</fullName>
        <ecNumber evidence="5">5.2.1.8</ecNumber>
    </recommendedName>
</protein>
<organism evidence="8 9">
    <name type="scientific">Mucilaginibacter glaciei</name>
    <dbReference type="NCBI Taxonomy" id="2772109"/>
    <lineage>
        <taxon>Bacteria</taxon>
        <taxon>Pseudomonadati</taxon>
        <taxon>Bacteroidota</taxon>
        <taxon>Sphingobacteriia</taxon>
        <taxon>Sphingobacteriales</taxon>
        <taxon>Sphingobacteriaceae</taxon>
        <taxon>Mucilaginibacter</taxon>
    </lineage>
</organism>
<feature type="signal peptide" evidence="6">
    <location>
        <begin position="1"/>
        <end position="21"/>
    </location>
</feature>
<evidence type="ECO:0000313" key="9">
    <source>
        <dbReference type="Proteomes" id="UP000619078"/>
    </source>
</evidence>
<dbReference type="Gene3D" id="3.10.50.40">
    <property type="match status" value="1"/>
</dbReference>
<sequence>MNRVLLILLVCVVGFASCKKAVSEVDKINVQAGVDNKIILDYLATNSLSSTAKQLDSAGVATGIYYVVLAPGTGNALFTNSTNITVDFTGKELTTGKLFTNANNFHATYALGAVIRAWKLAIPQIKKGGRIRILTPSRYAYGAYDQPDIGLPANSVVDFDITLIDVTN</sequence>
<evidence type="ECO:0000259" key="7">
    <source>
        <dbReference type="PROSITE" id="PS50059"/>
    </source>
</evidence>
<dbReference type="EMBL" id="JACWMX010000003">
    <property type="protein sequence ID" value="MBD1393067.1"/>
    <property type="molecule type" value="Genomic_DNA"/>
</dbReference>
<evidence type="ECO:0000256" key="4">
    <source>
        <dbReference type="PROSITE-ProRule" id="PRU00277"/>
    </source>
</evidence>
<gene>
    <name evidence="8" type="ORF">IDJ76_08155</name>
</gene>
<evidence type="ECO:0000313" key="8">
    <source>
        <dbReference type="EMBL" id="MBD1393067.1"/>
    </source>
</evidence>
<keyword evidence="6" id="KW-0732">Signal</keyword>
<dbReference type="GO" id="GO:0003755">
    <property type="term" value="F:peptidyl-prolyl cis-trans isomerase activity"/>
    <property type="evidence" value="ECO:0007669"/>
    <property type="project" value="UniProtKB-UniRule"/>
</dbReference>
<evidence type="ECO:0000256" key="6">
    <source>
        <dbReference type="SAM" id="SignalP"/>
    </source>
</evidence>
<dbReference type="PANTHER" id="PTHR10516">
    <property type="entry name" value="PEPTIDYL-PROLYL CIS-TRANS ISOMERASE"/>
    <property type="match status" value="1"/>
</dbReference>
<name>A0A926NR01_9SPHI</name>
<dbReference type="SUPFAM" id="SSF54534">
    <property type="entry name" value="FKBP-like"/>
    <property type="match status" value="1"/>
</dbReference>
<evidence type="ECO:0000256" key="1">
    <source>
        <dbReference type="ARBA" id="ARBA00000971"/>
    </source>
</evidence>
<dbReference type="InterPro" id="IPR046357">
    <property type="entry name" value="PPIase_dom_sf"/>
</dbReference>
<feature type="chain" id="PRO_5037265204" description="Peptidyl-prolyl cis-trans isomerase" evidence="6">
    <location>
        <begin position="22"/>
        <end position="168"/>
    </location>
</feature>
<feature type="domain" description="PPIase FKBP-type" evidence="7">
    <location>
        <begin position="81"/>
        <end position="167"/>
    </location>
</feature>
<dbReference type="AlphaFoldDB" id="A0A926NR01"/>
<accession>A0A926NR01</accession>
<comment type="caution">
    <text evidence="8">The sequence shown here is derived from an EMBL/GenBank/DDBJ whole genome shotgun (WGS) entry which is preliminary data.</text>
</comment>
<keyword evidence="9" id="KW-1185">Reference proteome</keyword>
<proteinExistence type="inferred from homology"/>
<dbReference type="InterPro" id="IPR001179">
    <property type="entry name" value="PPIase_FKBP_dom"/>
</dbReference>
<comment type="catalytic activity">
    <reaction evidence="1 4 5">
        <text>[protein]-peptidylproline (omega=180) = [protein]-peptidylproline (omega=0)</text>
        <dbReference type="Rhea" id="RHEA:16237"/>
        <dbReference type="Rhea" id="RHEA-COMP:10747"/>
        <dbReference type="Rhea" id="RHEA-COMP:10748"/>
        <dbReference type="ChEBI" id="CHEBI:83833"/>
        <dbReference type="ChEBI" id="CHEBI:83834"/>
        <dbReference type="EC" id="5.2.1.8"/>
    </reaction>
</comment>
<comment type="similarity">
    <text evidence="5">Belongs to the FKBP-type PPIase family.</text>
</comment>
<evidence type="ECO:0000256" key="2">
    <source>
        <dbReference type="ARBA" id="ARBA00023110"/>
    </source>
</evidence>
<dbReference type="PROSITE" id="PS50059">
    <property type="entry name" value="FKBP_PPIASE"/>
    <property type="match status" value="1"/>
</dbReference>
<dbReference type="PANTHER" id="PTHR10516:SF443">
    <property type="entry name" value="FK506-BINDING PROTEIN 59-RELATED"/>
    <property type="match status" value="1"/>
</dbReference>
<evidence type="ECO:0000256" key="3">
    <source>
        <dbReference type="ARBA" id="ARBA00023235"/>
    </source>
</evidence>